<protein>
    <recommendedName>
        <fullName evidence="4">Outer membrane protein assembly factor BamD</fullName>
    </recommendedName>
</protein>
<keyword evidence="3" id="KW-1185">Reference proteome</keyword>
<sequence length="940" mass="107583">MKLYHRFRGNQVQTAILAVALIAGVASAQDYGTLGISDVVASADRMLQRGDYRGAIPALEEVIRRTESLDDPQGMDTCQTCRFQLARSLFQSGDVPAGMAVLEKYLASQPLKKERMALRMMAQGFFDTQEWPKIEEIANRLLALPDLEREDLYNANLLLGQALFRQEKWAESVKPLGYAADYSKEERVKALCQIMVVRALVEAENWRELFGWIPKIYRTDSKYDISLNLTLMKAGKARFEDDDFLNALLLYRMVLPREKLIDFSENKVRTLTQKLEADKKTGIKEEEVKERDTEIADLRESMKTLNDLPPYEDEVTFRIGQIYAEVKRYWEGYVLFDKLYRQDRTSEIGEASMLQSVLILYDVQEIPRAEERIIKYLEERPDGQYARTLLSMMVRDNLVKQNFDRVVELQKYVEGLPATSDPDELSLQADLHYMLAFGYFQKKDYKTAGSQFSVIIKDHPNSTHFNDARYYRGMTYMLQANYADALADFLAYQEKNEHGEHFAASMFREAVCKFGLEQIQESEAAFTRFIDAFPDDVLVSEAHSMRGDIEASKEATNEDPYTLDRALADYRKGIDKATTDLQASYPAFKAAEVYKLEFKWQEIIDLMNYYMDRWEEKADVAEATFWIGQSQIELGQVSEAVEAYLNAIERFGNDPTKQGVDKIILELVKVSSYHLSDEDREGLAIKIKLRLTSIDEREQVLKLRLRITQAMLQGEEVAAALGAELLESKLELTLASPAALALMCDAAVATGNTVEMERLGSYFLENFEDSEMLWHAYRAQTFKFLAQENYKDVLWTIDEAQGMFGAEPHMGWAQIIKADTLFKMKKYDEAFEAYNMCMGVAEWRGPIFAEGMFGMGSCALAQEDIEKAHSFFQRTYLLFKGYADGDWAAKGYLAAADCLIKLGREEDAVNTLKAMLEDEYTNTNPLAEKVREQLKKLGVQ</sequence>
<dbReference type="InterPro" id="IPR011990">
    <property type="entry name" value="TPR-like_helical_dom_sf"/>
</dbReference>
<proteinExistence type="predicted"/>
<evidence type="ECO:0000256" key="1">
    <source>
        <dbReference type="SAM" id="SignalP"/>
    </source>
</evidence>
<feature type="chain" id="PRO_5025486838" description="Outer membrane protein assembly factor BamD" evidence="1">
    <location>
        <begin position="29"/>
        <end position="940"/>
    </location>
</feature>
<dbReference type="Proteomes" id="UP000366872">
    <property type="component" value="Unassembled WGS sequence"/>
</dbReference>
<dbReference type="InterPro" id="IPR019734">
    <property type="entry name" value="TPR_rpt"/>
</dbReference>
<evidence type="ECO:0000313" key="3">
    <source>
        <dbReference type="Proteomes" id="UP000366872"/>
    </source>
</evidence>
<organism evidence="2 3">
    <name type="scientific">Pontiella desulfatans</name>
    <dbReference type="NCBI Taxonomy" id="2750659"/>
    <lineage>
        <taxon>Bacteria</taxon>
        <taxon>Pseudomonadati</taxon>
        <taxon>Kiritimatiellota</taxon>
        <taxon>Kiritimatiellia</taxon>
        <taxon>Kiritimatiellales</taxon>
        <taxon>Pontiellaceae</taxon>
        <taxon>Pontiella</taxon>
    </lineage>
</organism>
<feature type="signal peptide" evidence="1">
    <location>
        <begin position="1"/>
        <end position="28"/>
    </location>
</feature>
<dbReference type="EMBL" id="CAAHFG010000001">
    <property type="protein sequence ID" value="VGO11646.1"/>
    <property type="molecule type" value="Genomic_DNA"/>
</dbReference>
<dbReference type="SUPFAM" id="SSF48452">
    <property type="entry name" value="TPR-like"/>
    <property type="match status" value="3"/>
</dbReference>
<dbReference type="Pfam" id="PF13174">
    <property type="entry name" value="TPR_6"/>
    <property type="match status" value="2"/>
</dbReference>
<dbReference type="RefSeq" id="WP_136077389.1">
    <property type="nucleotide sequence ID" value="NZ_CAAHFG010000001.1"/>
</dbReference>
<evidence type="ECO:0000313" key="2">
    <source>
        <dbReference type="EMBL" id="VGO11646.1"/>
    </source>
</evidence>
<reference evidence="2 3" key="1">
    <citation type="submission" date="2019-04" db="EMBL/GenBank/DDBJ databases">
        <authorList>
            <person name="Van Vliet M D."/>
        </authorList>
    </citation>
    <scope>NUCLEOTIDE SEQUENCE [LARGE SCALE GENOMIC DNA]</scope>
    <source>
        <strain evidence="2 3">F1</strain>
    </source>
</reference>
<dbReference type="SMART" id="SM00028">
    <property type="entry name" value="TPR"/>
    <property type="match status" value="6"/>
</dbReference>
<dbReference type="Gene3D" id="1.25.40.10">
    <property type="entry name" value="Tetratricopeptide repeat domain"/>
    <property type="match status" value="5"/>
</dbReference>
<keyword evidence="1" id="KW-0732">Signal</keyword>
<gene>
    <name evidence="2" type="ORF">PDESU_00191</name>
</gene>
<evidence type="ECO:0008006" key="4">
    <source>
        <dbReference type="Google" id="ProtNLM"/>
    </source>
</evidence>
<dbReference type="AlphaFoldDB" id="A0A6C2TWE0"/>
<name>A0A6C2TWE0_PONDE</name>
<accession>A0A6C2TWE0</accession>
<dbReference type="Pfam" id="PF13432">
    <property type="entry name" value="TPR_16"/>
    <property type="match status" value="1"/>
</dbReference>